<evidence type="ECO:0000313" key="2">
    <source>
        <dbReference type="Proteomes" id="UP001283361"/>
    </source>
</evidence>
<dbReference type="EMBL" id="JAWDGP010005843">
    <property type="protein sequence ID" value="KAK3750885.1"/>
    <property type="molecule type" value="Genomic_DNA"/>
</dbReference>
<protein>
    <submittedName>
        <fullName evidence="1">Uncharacterized protein</fullName>
    </submittedName>
</protein>
<proteinExistence type="predicted"/>
<comment type="caution">
    <text evidence="1">The sequence shown here is derived from an EMBL/GenBank/DDBJ whole genome shotgun (WGS) entry which is preliminary data.</text>
</comment>
<accession>A0AAE0YMF4</accession>
<gene>
    <name evidence="1" type="ORF">RRG08_029806</name>
</gene>
<sequence length="129" mass="14415">MVSRIVGTYLRCLLRYPDWSHSISSDAGFLLSTFAQAWSYDTTRSVLLISIFAMYHLLSKPGVLTPPLYQICSTHLYLYHVSAAKIWSNNNTTSVLLISIPAMYLLLKSGATTTPHLFYSSLSLPCICC</sequence>
<dbReference type="Proteomes" id="UP001283361">
    <property type="component" value="Unassembled WGS sequence"/>
</dbReference>
<name>A0AAE0YMF4_9GAST</name>
<keyword evidence="2" id="KW-1185">Reference proteome</keyword>
<evidence type="ECO:0000313" key="1">
    <source>
        <dbReference type="EMBL" id="KAK3750885.1"/>
    </source>
</evidence>
<organism evidence="1 2">
    <name type="scientific">Elysia crispata</name>
    <name type="common">lettuce slug</name>
    <dbReference type="NCBI Taxonomy" id="231223"/>
    <lineage>
        <taxon>Eukaryota</taxon>
        <taxon>Metazoa</taxon>
        <taxon>Spiralia</taxon>
        <taxon>Lophotrochozoa</taxon>
        <taxon>Mollusca</taxon>
        <taxon>Gastropoda</taxon>
        <taxon>Heterobranchia</taxon>
        <taxon>Euthyneura</taxon>
        <taxon>Panpulmonata</taxon>
        <taxon>Sacoglossa</taxon>
        <taxon>Placobranchoidea</taxon>
        <taxon>Plakobranchidae</taxon>
        <taxon>Elysia</taxon>
    </lineage>
</organism>
<dbReference type="AlphaFoldDB" id="A0AAE0YMF4"/>
<reference evidence="1" key="1">
    <citation type="journal article" date="2023" name="G3 (Bethesda)">
        <title>A reference genome for the long-term kleptoplast-retaining sea slug Elysia crispata morphotype clarki.</title>
        <authorList>
            <person name="Eastman K.E."/>
            <person name="Pendleton A.L."/>
            <person name="Shaikh M.A."/>
            <person name="Suttiyut T."/>
            <person name="Ogas R."/>
            <person name="Tomko P."/>
            <person name="Gavelis G."/>
            <person name="Widhalm J.R."/>
            <person name="Wisecaver J.H."/>
        </authorList>
    </citation>
    <scope>NUCLEOTIDE SEQUENCE</scope>
    <source>
        <strain evidence="1">ECLA1</strain>
    </source>
</reference>